<name>A0A8J5I0U9_ZINOF</name>
<reference evidence="1 2" key="1">
    <citation type="submission" date="2020-08" db="EMBL/GenBank/DDBJ databases">
        <title>Plant Genome Project.</title>
        <authorList>
            <person name="Zhang R.-G."/>
        </authorList>
    </citation>
    <scope>NUCLEOTIDE SEQUENCE [LARGE SCALE GENOMIC DNA]</scope>
    <source>
        <tissue evidence="1">Rhizome</tissue>
    </source>
</reference>
<dbReference type="GO" id="GO:0015035">
    <property type="term" value="F:protein-disulfide reductase activity"/>
    <property type="evidence" value="ECO:0007669"/>
    <property type="project" value="InterPro"/>
</dbReference>
<dbReference type="PANTHER" id="PTHR33639">
    <property type="entry name" value="THIOL-DISULFIDE OXIDOREDUCTASE DCC"/>
    <property type="match status" value="1"/>
</dbReference>
<organism evidence="1 2">
    <name type="scientific">Zingiber officinale</name>
    <name type="common">Ginger</name>
    <name type="synonym">Amomum zingiber</name>
    <dbReference type="NCBI Taxonomy" id="94328"/>
    <lineage>
        <taxon>Eukaryota</taxon>
        <taxon>Viridiplantae</taxon>
        <taxon>Streptophyta</taxon>
        <taxon>Embryophyta</taxon>
        <taxon>Tracheophyta</taxon>
        <taxon>Spermatophyta</taxon>
        <taxon>Magnoliopsida</taxon>
        <taxon>Liliopsida</taxon>
        <taxon>Zingiberales</taxon>
        <taxon>Zingiberaceae</taxon>
        <taxon>Zingiber</taxon>
    </lineage>
</organism>
<sequence>MHLNCGSADANVHDFLPRHLANAQRSQRVRSNHQSFSIGTVSQDLAFSSSHSAMTLVLPVVLGSLPIGATPVRFKQTQAPVAALGIQSPPSSSSASVDWVKVTDGEFFQTDSRPIMLFDGVCNLCNGGVRFVRDNDRNRSHGPLRFLFVFPLVSDGNFVRYEALQSESGRKLLQRCGRSSDDISSVVLVEKDRCSIKSEAVLRIMEFLGLPFPQLAFFLKIAPLFVRDFSYDIVANNRYALFGRTEAESCEI</sequence>
<dbReference type="InterPro" id="IPR007263">
    <property type="entry name" value="DCC1-like"/>
</dbReference>
<dbReference type="AlphaFoldDB" id="A0A8J5I0U9"/>
<comment type="caution">
    <text evidence="1">The sequence shown here is derived from an EMBL/GenBank/DDBJ whole genome shotgun (WGS) entry which is preliminary data.</text>
</comment>
<evidence type="ECO:0000313" key="2">
    <source>
        <dbReference type="Proteomes" id="UP000734854"/>
    </source>
</evidence>
<keyword evidence="2" id="KW-1185">Reference proteome</keyword>
<dbReference type="EMBL" id="JACMSC010000001">
    <property type="protein sequence ID" value="KAG6538317.1"/>
    <property type="molecule type" value="Genomic_DNA"/>
</dbReference>
<evidence type="ECO:0000313" key="1">
    <source>
        <dbReference type="EMBL" id="KAG6538317.1"/>
    </source>
</evidence>
<protein>
    <submittedName>
        <fullName evidence="1">Uncharacterized protein</fullName>
    </submittedName>
</protein>
<dbReference type="Proteomes" id="UP000734854">
    <property type="component" value="Unassembled WGS sequence"/>
</dbReference>
<dbReference type="PANTHER" id="PTHR33639:SF2">
    <property type="entry name" value="DUF393 DOMAIN-CONTAINING PROTEIN"/>
    <property type="match status" value="1"/>
</dbReference>
<dbReference type="InterPro" id="IPR052927">
    <property type="entry name" value="DCC_oxidoreductase"/>
</dbReference>
<accession>A0A8J5I0U9</accession>
<gene>
    <name evidence="1" type="ORF">ZIOFF_003432</name>
</gene>
<proteinExistence type="predicted"/>
<dbReference type="Pfam" id="PF04134">
    <property type="entry name" value="DCC1-like"/>
    <property type="match status" value="1"/>
</dbReference>